<dbReference type="EMBL" id="JAYXHS010000003">
    <property type="protein sequence ID" value="MEC5387284.1"/>
    <property type="molecule type" value="Genomic_DNA"/>
</dbReference>
<proteinExistence type="predicted"/>
<evidence type="ECO:0000313" key="1">
    <source>
        <dbReference type="EMBL" id="MEC5387284.1"/>
    </source>
</evidence>
<dbReference type="SUPFAM" id="SSF53756">
    <property type="entry name" value="UDP-Glycosyltransferase/glycogen phosphorylase"/>
    <property type="match status" value="1"/>
</dbReference>
<sequence>MKTNYIFDLFTYHPDLFKACPYVDNAYPMADESYLHNYPFKITYLFDLKKLPHWDTDTFDFISIPAGIPQLSFKEKQLEYFPQEEDKAGEFDVVLNTSRTWPSRSWAPENWQRLADTLTAKGLRVAVVGKDVVSKADHMEKLCFALKGCTNLINKLSLDQTFFTIRKSKVFVSCQNGLSVLAGATDTRIVVLDMSIEWSKRAIYRYENPHHKISYVKGKCDLYCGEANACPLPHNNGSFKCIPEYERVAAAVSDALAAA</sequence>
<protein>
    <submittedName>
        <fullName evidence="1">Glycosyltransferase family 9 protein</fullName>
    </submittedName>
</protein>
<dbReference type="Proteomes" id="UP001331561">
    <property type="component" value="Unassembled WGS sequence"/>
</dbReference>
<keyword evidence="2" id="KW-1185">Reference proteome</keyword>
<name>A0ABU6K6R3_9RHOO</name>
<evidence type="ECO:0000313" key="2">
    <source>
        <dbReference type="Proteomes" id="UP001331561"/>
    </source>
</evidence>
<comment type="caution">
    <text evidence="1">The sequence shown here is derived from an EMBL/GenBank/DDBJ whole genome shotgun (WGS) entry which is preliminary data.</text>
</comment>
<dbReference type="Pfam" id="PF01075">
    <property type="entry name" value="Glyco_transf_9"/>
    <property type="match status" value="1"/>
</dbReference>
<dbReference type="RefSeq" id="WP_327600259.1">
    <property type="nucleotide sequence ID" value="NZ_JAYXHS010000003.1"/>
</dbReference>
<dbReference type="Gene3D" id="3.40.50.2000">
    <property type="entry name" value="Glycogen Phosphorylase B"/>
    <property type="match status" value="1"/>
</dbReference>
<gene>
    <name evidence="1" type="ORF">VVD49_16260</name>
</gene>
<reference evidence="1 2" key="1">
    <citation type="submission" date="2024-01" db="EMBL/GenBank/DDBJ databases">
        <title>Uliginosibacterium soil sp. nov.</title>
        <authorList>
            <person name="Lv Y."/>
        </authorList>
    </citation>
    <scope>NUCLEOTIDE SEQUENCE [LARGE SCALE GENOMIC DNA]</scope>
    <source>
        <strain evidence="1 2">H3</strain>
    </source>
</reference>
<organism evidence="1 2">
    <name type="scientific">Uliginosibacterium silvisoli</name>
    <dbReference type="NCBI Taxonomy" id="3114758"/>
    <lineage>
        <taxon>Bacteria</taxon>
        <taxon>Pseudomonadati</taxon>
        <taxon>Pseudomonadota</taxon>
        <taxon>Betaproteobacteria</taxon>
        <taxon>Rhodocyclales</taxon>
        <taxon>Zoogloeaceae</taxon>
        <taxon>Uliginosibacterium</taxon>
    </lineage>
</organism>
<dbReference type="InterPro" id="IPR002201">
    <property type="entry name" value="Glyco_trans_9"/>
</dbReference>
<accession>A0ABU6K6R3</accession>